<keyword evidence="2" id="KW-1185">Reference proteome</keyword>
<comment type="caution">
    <text evidence="1">The sequence shown here is derived from an EMBL/GenBank/DDBJ whole genome shotgun (WGS) entry which is preliminary data.</text>
</comment>
<protein>
    <recommendedName>
        <fullName evidence="3">Transglycosylase SLT domain-containing protein</fullName>
    </recommendedName>
</protein>
<name>A0A850QSG9_9BURK</name>
<dbReference type="AlphaFoldDB" id="A0A850QSG9"/>
<evidence type="ECO:0000313" key="2">
    <source>
        <dbReference type="Proteomes" id="UP000588051"/>
    </source>
</evidence>
<dbReference type="Proteomes" id="UP000588051">
    <property type="component" value="Unassembled WGS sequence"/>
</dbReference>
<sequence length="253" mass="28628">MQSSTVSRVLSPNRILVNEEESNREIVLPGTAVQYCTKYEFLSWAQNIVGKNVAYSQNRPYVQMGNEWISLSELLVRNGYLYDPEFKDAQELSVAERRGEWACASKHAIIQLVIPDPGLAKVVGAIALVESSFKGYPWPWTLNVNGQSLFFATREEAYKKILELLRAGITNFDIGITQISWKFHSGLFESPWQALQPSTNILASKKILVQLYGQLGNWTAAVKCYHDCVNPARGGQYLQAFTVKYNEIENLKR</sequence>
<dbReference type="RefSeq" id="WP_176804521.1">
    <property type="nucleotide sequence ID" value="NZ_JABXYJ010000008.1"/>
</dbReference>
<evidence type="ECO:0000313" key="1">
    <source>
        <dbReference type="EMBL" id="NVO78986.1"/>
    </source>
</evidence>
<accession>A0A850QSG9</accession>
<gene>
    <name evidence="1" type="ORF">HV832_14240</name>
</gene>
<proteinExistence type="predicted"/>
<dbReference type="InterPro" id="IPR023346">
    <property type="entry name" value="Lysozyme-like_dom_sf"/>
</dbReference>
<evidence type="ECO:0008006" key="3">
    <source>
        <dbReference type="Google" id="ProtNLM"/>
    </source>
</evidence>
<dbReference type="SUPFAM" id="SSF53955">
    <property type="entry name" value="Lysozyme-like"/>
    <property type="match status" value="1"/>
</dbReference>
<organism evidence="1 2">
    <name type="scientific">Undibacterium oligocarboniphilum</name>
    <dbReference type="NCBI Taxonomy" id="666702"/>
    <lineage>
        <taxon>Bacteria</taxon>
        <taxon>Pseudomonadati</taxon>
        <taxon>Pseudomonadota</taxon>
        <taxon>Betaproteobacteria</taxon>
        <taxon>Burkholderiales</taxon>
        <taxon>Oxalobacteraceae</taxon>
        <taxon>Undibacterium</taxon>
    </lineage>
</organism>
<reference evidence="1 2" key="1">
    <citation type="submission" date="2020-06" db="EMBL/GenBank/DDBJ databases">
        <authorList>
            <person name="Qiu C."/>
            <person name="Liu Z."/>
        </authorList>
    </citation>
    <scope>NUCLEOTIDE SEQUENCE [LARGE SCALE GENOMIC DNA]</scope>
    <source>
        <strain evidence="1 2">EM 1</strain>
    </source>
</reference>
<dbReference type="EMBL" id="JABXYJ010000008">
    <property type="protein sequence ID" value="NVO78986.1"/>
    <property type="molecule type" value="Genomic_DNA"/>
</dbReference>